<dbReference type="SUPFAM" id="SSF48498">
    <property type="entry name" value="Tetracyclin repressor-like, C-terminal domain"/>
    <property type="match status" value="1"/>
</dbReference>
<feature type="domain" description="HTH-type transcriptional regulator MT1864/Rv1816-like C-terminal" evidence="5">
    <location>
        <begin position="82"/>
        <end position="179"/>
    </location>
</feature>
<dbReference type="RefSeq" id="WP_380837823.1">
    <property type="nucleotide sequence ID" value="NZ_JBHSFP010000002.1"/>
</dbReference>
<accession>A0ABV9CAV7</accession>
<dbReference type="Pfam" id="PF13305">
    <property type="entry name" value="TetR_C_33"/>
    <property type="match status" value="1"/>
</dbReference>
<keyword evidence="2" id="KW-0238">DNA-binding</keyword>
<reference evidence="7" key="1">
    <citation type="journal article" date="2019" name="Int. J. Syst. Evol. Microbiol.">
        <title>The Global Catalogue of Microorganisms (GCM) 10K type strain sequencing project: providing services to taxonomists for standard genome sequencing and annotation.</title>
        <authorList>
            <consortium name="The Broad Institute Genomics Platform"/>
            <consortium name="The Broad Institute Genome Sequencing Center for Infectious Disease"/>
            <person name="Wu L."/>
            <person name="Ma J."/>
        </authorList>
    </citation>
    <scope>NUCLEOTIDE SEQUENCE [LARGE SCALE GENOMIC DNA]</scope>
    <source>
        <strain evidence="7">CGMCC 4.7132</strain>
    </source>
</reference>
<dbReference type="InterPro" id="IPR001647">
    <property type="entry name" value="HTH_TetR"/>
</dbReference>
<dbReference type="SUPFAM" id="SSF46689">
    <property type="entry name" value="Homeodomain-like"/>
    <property type="match status" value="1"/>
</dbReference>
<dbReference type="EMBL" id="JBHSFP010000002">
    <property type="protein sequence ID" value="MFC4530238.1"/>
    <property type="molecule type" value="Genomic_DNA"/>
</dbReference>
<dbReference type="Pfam" id="PF00440">
    <property type="entry name" value="TetR_N"/>
    <property type="match status" value="1"/>
</dbReference>
<evidence type="ECO:0000256" key="2">
    <source>
        <dbReference type="ARBA" id="ARBA00023125"/>
    </source>
</evidence>
<evidence type="ECO:0000256" key="3">
    <source>
        <dbReference type="ARBA" id="ARBA00023163"/>
    </source>
</evidence>
<comment type="caution">
    <text evidence="6">The sequence shown here is derived from an EMBL/GenBank/DDBJ whole genome shotgun (WGS) entry which is preliminary data.</text>
</comment>
<dbReference type="InterPro" id="IPR036271">
    <property type="entry name" value="Tet_transcr_reg_TetR-rel_C_sf"/>
</dbReference>
<protein>
    <submittedName>
        <fullName evidence="6">TetR/AcrR family transcriptional regulator</fullName>
    </submittedName>
</protein>
<evidence type="ECO:0000313" key="7">
    <source>
        <dbReference type="Proteomes" id="UP001596004"/>
    </source>
</evidence>
<proteinExistence type="predicted"/>
<feature type="domain" description="HTH tetR-type" evidence="4">
    <location>
        <begin position="10"/>
        <end position="45"/>
    </location>
</feature>
<dbReference type="Gene3D" id="1.10.10.60">
    <property type="entry name" value="Homeodomain-like"/>
    <property type="match status" value="1"/>
</dbReference>
<evidence type="ECO:0000313" key="6">
    <source>
        <dbReference type="EMBL" id="MFC4530238.1"/>
    </source>
</evidence>
<dbReference type="InterPro" id="IPR009057">
    <property type="entry name" value="Homeodomain-like_sf"/>
</dbReference>
<dbReference type="Proteomes" id="UP001596004">
    <property type="component" value="Unassembled WGS sequence"/>
</dbReference>
<evidence type="ECO:0000259" key="5">
    <source>
        <dbReference type="Pfam" id="PF13305"/>
    </source>
</evidence>
<dbReference type="Gene3D" id="1.10.357.10">
    <property type="entry name" value="Tetracycline Repressor, domain 2"/>
    <property type="match status" value="1"/>
</dbReference>
<sequence>MRKRLTRQAIIEAATAYADQHGLDALTLSALARHLDVAAPSLYVHLPGGLRELRASLCVRGHRDIAERCRRAATGRSGAEALHALAHAQRRYAHEHPGLYAATSLVVDGYRDDEVRRAADEAAAVVADVLAAGPDGGEALVHAVRGLRSAVQGFCALEASGVFALDVSADESFAWLVEAVVARVVRAWQAAPESTGGPRS</sequence>
<name>A0ABV9CAV7_9ACTN</name>
<evidence type="ECO:0000256" key="1">
    <source>
        <dbReference type="ARBA" id="ARBA00023015"/>
    </source>
</evidence>
<organism evidence="6 7">
    <name type="scientific">Sphaerisporangium dianthi</name>
    <dbReference type="NCBI Taxonomy" id="1436120"/>
    <lineage>
        <taxon>Bacteria</taxon>
        <taxon>Bacillati</taxon>
        <taxon>Actinomycetota</taxon>
        <taxon>Actinomycetes</taxon>
        <taxon>Streptosporangiales</taxon>
        <taxon>Streptosporangiaceae</taxon>
        <taxon>Sphaerisporangium</taxon>
    </lineage>
</organism>
<keyword evidence="7" id="KW-1185">Reference proteome</keyword>
<keyword evidence="1" id="KW-0805">Transcription regulation</keyword>
<dbReference type="InterPro" id="IPR025996">
    <property type="entry name" value="MT1864/Rv1816-like_C"/>
</dbReference>
<keyword evidence="3" id="KW-0804">Transcription</keyword>
<evidence type="ECO:0000259" key="4">
    <source>
        <dbReference type="Pfam" id="PF00440"/>
    </source>
</evidence>
<gene>
    <name evidence="6" type="ORF">ACFO60_05650</name>
</gene>